<organism evidence="2 3">
    <name type="scientific">Eiseniibacteriota bacterium</name>
    <dbReference type="NCBI Taxonomy" id="2212470"/>
    <lineage>
        <taxon>Bacteria</taxon>
        <taxon>Candidatus Eiseniibacteriota</taxon>
    </lineage>
</organism>
<dbReference type="InterPro" id="IPR029063">
    <property type="entry name" value="SAM-dependent_MTases_sf"/>
</dbReference>
<dbReference type="Proteomes" id="UP000696931">
    <property type="component" value="Unassembled WGS sequence"/>
</dbReference>
<evidence type="ECO:0000256" key="1">
    <source>
        <dbReference type="ARBA" id="ARBA00023115"/>
    </source>
</evidence>
<reference evidence="2" key="1">
    <citation type="submission" date="2020-07" db="EMBL/GenBank/DDBJ databases">
        <title>Huge and variable diversity of episymbiotic CPR bacteria and DPANN archaea in groundwater ecosystems.</title>
        <authorList>
            <person name="He C.Y."/>
            <person name="Keren R."/>
            <person name="Whittaker M."/>
            <person name="Farag I.F."/>
            <person name="Doudna J."/>
            <person name="Cate J.H.D."/>
            <person name="Banfield J.F."/>
        </authorList>
    </citation>
    <scope>NUCLEOTIDE SEQUENCE</scope>
    <source>
        <strain evidence="2">NC_groundwater_1813_Pr3_B-0.1um_71_17</strain>
    </source>
</reference>
<dbReference type="GO" id="GO:0006596">
    <property type="term" value="P:polyamine biosynthetic process"/>
    <property type="evidence" value="ECO:0007669"/>
    <property type="project" value="UniProtKB-KW"/>
</dbReference>
<evidence type="ECO:0008006" key="4">
    <source>
        <dbReference type="Google" id="ProtNLM"/>
    </source>
</evidence>
<evidence type="ECO:0000313" key="2">
    <source>
        <dbReference type="EMBL" id="MBI5170630.1"/>
    </source>
</evidence>
<dbReference type="Gene3D" id="3.40.50.150">
    <property type="entry name" value="Vaccinia Virus protein VP39"/>
    <property type="match status" value="1"/>
</dbReference>
<proteinExistence type="predicted"/>
<dbReference type="PANTHER" id="PTHR43317">
    <property type="entry name" value="THERMOSPERMINE SYNTHASE ACAULIS5"/>
    <property type="match status" value="1"/>
</dbReference>
<sequence>MLPWVELGRAEVRGEREPLVLVRRGEEFVIRLGTNALMSSAAHGSEEALAELACAPFAGYADARMLIGGLGMGYTLAAALRVLATGARVEVAELVPAVVEWNRGPLAHLAGDPLADPRAHVHVGDVGKLYRGLDGAYDAILLDVDNGPDGLTRAGNDWLYGVEGLAAAHRALKGGGVFGVWSATSDDAFTQRLGKVGFTVELRTVRARRKRGGRHTLWLGRKRPGRRR</sequence>
<evidence type="ECO:0000313" key="3">
    <source>
        <dbReference type="Proteomes" id="UP000696931"/>
    </source>
</evidence>
<dbReference type="SUPFAM" id="SSF53335">
    <property type="entry name" value="S-adenosyl-L-methionine-dependent methyltransferases"/>
    <property type="match status" value="1"/>
</dbReference>
<comment type="caution">
    <text evidence="2">The sequence shown here is derived from an EMBL/GenBank/DDBJ whole genome shotgun (WGS) entry which is preliminary data.</text>
</comment>
<keyword evidence="1" id="KW-0620">Polyamine biosynthesis</keyword>
<dbReference type="AlphaFoldDB" id="A0A933SG09"/>
<dbReference type="EMBL" id="JACRIW010000100">
    <property type="protein sequence ID" value="MBI5170630.1"/>
    <property type="molecule type" value="Genomic_DNA"/>
</dbReference>
<protein>
    <recommendedName>
        <fullName evidence="4">Spermidine synthase</fullName>
    </recommendedName>
</protein>
<name>A0A933SG09_UNCEI</name>
<accession>A0A933SG09</accession>
<dbReference type="PANTHER" id="PTHR43317:SF3">
    <property type="entry name" value="BLR2883 PROTEIN"/>
    <property type="match status" value="1"/>
</dbReference>
<gene>
    <name evidence="2" type="ORF">HZA61_14165</name>
</gene>